<name>A0A0F9M4K8_9ZZZZ</name>
<accession>A0A0F9M4K8</accession>
<evidence type="ECO:0000313" key="1">
    <source>
        <dbReference type="EMBL" id="KKN02330.1"/>
    </source>
</evidence>
<reference evidence="1" key="1">
    <citation type="journal article" date="2015" name="Nature">
        <title>Complex archaea that bridge the gap between prokaryotes and eukaryotes.</title>
        <authorList>
            <person name="Spang A."/>
            <person name="Saw J.H."/>
            <person name="Jorgensen S.L."/>
            <person name="Zaremba-Niedzwiedzka K."/>
            <person name="Martijn J."/>
            <person name="Lind A.E."/>
            <person name="van Eijk R."/>
            <person name="Schleper C."/>
            <person name="Guy L."/>
            <person name="Ettema T.J."/>
        </authorList>
    </citation>
    <scope>NUCLEOTIDE SEQUENCE</scope>
</reference>
<proteinExistence type="predicted"/>
<protein>
    <submittedName>
        <fullName evidence="1">Uncharacterized protein</fullName>
    </submittedName>
</protein>
<sequence>MPNQDLLKFMPDPVNDLNPDQLRSYNFYQSKIKQFKILKRAAADPDRVEEVIEAYRTEAKKLLEA</sequence>
<dbReference type="EMBL" id="LAZR01005161">
    <property type="protein sequence ID" value="KKN02330.1"/>
    <property type="molecule type" value="Genomic_DNA"/>
</dbReference>
<organism evidence="1">
    <name type="scientific">marine sediment metagenome</name>
    <dbReference type="NCBI Taxonomy" id="412755"/>
    <lineage>
        <taxon>unclassified sequences</taxon>
        <taxon>metagenomes</taxon>
        <taxon>ecological metagenomes</taxon>
    </lineage>
</organism>
<dbReference type="AlphaFoldDB" id="A0A0F9M4K8"/>
<gene>
    <name evidence="1" type="ORF">LCGC14_1118850</name>
</gene>
<comment type="caution">
    <text evidence="1">The sequence shown here is derived from an EMBL/GenBank/DDBJ whole genome shotgun (WGS) entry which is preliminary data.</text>
</comment>